<organism evidence="2 3">
    <name type="scientific">Lentzea rhizosphaerae</name>
    <dbReference type="NCBI Taxonomy" id="2041025"/>
    <lineage>
        <taxon>Bacteria</taxon>
        <taxon>Bacillati</taxon>
        <taxon>Actinomycetota</taxon>
        <taxon>Actinomycetes</taxon>
        <taxon>Pseudonocardiales</taxon>
        <taxon>Pseudonocardiaceae</taxon>
        <taxon>Lentzea</taxon>
    </lineage>
</organism>
<dbReference type="InterPro" id="IPR010852">
    <property type="entry name" value="ABATE"/>
</dbReference>
<sequence>MHFNPYGGAAAELAATLVNADETAHLLDVLKASDYKPLGSLDARQERDVRDWIERLREVFRDPTVELLNELLAESSTTHYISTHDGRAPHLHYAREDAPTDVRVKAYTAAGMAALFCEDAGRIGWCDRDGCDTVFVDTSRNGRRRFCSTKCANRVAVANHRTRQSLSP</sequence>
<dbReference type="InterPro" id="IPR021005">
    <property type="entry name" value="Znf_CGNR"/>
</dbReference>
<evidence type="ECO:0000259" key="1">
    <source>
        <dbReference type="Pfam" id="PF11706"/>
    </source>
</evidence>
<dbReference type="SUPFAM" id="SSF160904">
    <property type="entry name" value="Jann2411-like"/>
    <property type="match status" value="1"/>
</dbReference>
<dbReference type="Pfam" id="PF11706">
    <property type="entry name" value="zf-CGNR"/>
    <property type="match status" value="1"/>
</dbReference>
<protein>
    <submittedName>
        <fullName evidence="2">CGNR zinc finger domain-containing protein</fullName>
    </submittedName>
</protein>
<dbReference type="PANTHER" id="PTHR35525:SF3">
    <property type="entry name" value="BLL6575 PROTEIN"/>
    <property type="match status" value="1"/>
</dbReference>
<feature type="domain" description="Zinc finger CGNR" evidence="1">
    <location>
        <begin position="122"/>
        <end position="164"/>
    </location>
</feature>
<gene>
    <name evidence="2" type="ORF">ACFOWZ_20810</name>
</gene>
<reference evidence="3" key="1">
    <citation type="journal article" date="2019" name="Int. J. Syst. Evol. Microbiol.">
        <title>The Global Catalogue of Microorganisms (GCM) 10K type strain sequencing project: providing services to taxonomists for standard genome sequencing and annotation.</title>
        <authorList>
            <consortium name="The Broad Institute Genomics Platform"/>
            <consortium name="The Broad Institute Genome Sequencing Center for Infectious Disease"/>
            <person name="Wu L."/>
            <person name="Ma J."/>
        </authorList>
    </citation>
    <scope>NUCLEOTIDE SEQUENCE [LARGE SCALE GENOMIC DNA]</scope>
    <source>
        <strain evidence="3">CGMCC 4.7405</strain>
    </source>
</reference>
<comment type="caution">
    <text evidence="2">The sequence shown here is derived from an EMBL/GenBank/DDBJ whole genome shotgun (WGS) entry which is preliminary data.</text>
</comment>
<dbReference type="Gene3D" id="1.10.3300.10">
    <property type="entry name" value="Jann2411-like domain"/>
    <property type="match status" value="1"/>
</dbReference>
<evidence type="ECO:0000313" key="2">
    <source>
        <dbReference type="EMBL" id="MFC3893925.1"/>
    </source>
</evidence>
<evidence type="ECO:0000313" key="3">
    <source>
        <dbReference type="Proteomes" id="UP001595690"/>
    </source>
</evidence>
<proteinExistence type="predicted"/>
<dbReference type="PANTHER" id="PTHR35525">
    <property type="entry name" value="BLL6575 PROTEIN"/>
    <property type="match status" value="1"/>
</dbReference>
<accession>A0ABV8BWH5</accession>
<dbReference type="EMBL" id="JBHRZI010000015">
    <property type="protein sequence ID" value="MFC3893925.1"/>
    <property type="molecule type" value="Genomic_DNA"/>
</dbReference>
<dbReference type="RefSeq" id="WP_382374846.1">
    <property type="nucleotide sequence ID" value="NZ_JBHRZI010000015.1"/>
</dbReference>
<keyword evidence="3" id="KW-1185">Reference proteome</keyword>
<name>A0ABV8BWH5_9PSEU</name>
<dbReference type="InterPro" id="IPR023286">
    <property type="entry name" value="ABATE_dom_sf"/>
</dbReference>
<dbReference type="Proteomes" id="UP001595690">
    <property type="component" value="Unassembled WGS sequence"/>
</dbReference>